<dbReference type="HAMAP" id="MF_00105">
    <property type="entry name" value="GreA_GreB"/>
    <property type="match status" value="1"/>
</dbReference>
<comment type="similarity">
    <text evidence="1 8 9">Belongs to the GreA/GreB family.</text>
</comment>
<dbReference type="NCBIfam" id="NF001263">
    <property type="entry name" value="PRK00226.1-4"/>
    <property type="match status" value="1"/>
</dbReference>
<organism evidence="12 13">
    <name type="scientific">bacterium (Candidatus Gribaldobacteria) CG02_land_8_20_14_3_00_41_15</name>
    <dbReference type="NCBI Taxonomy" id="2014270"/>
    <lineage>
        <taxon>Bacteria</taxon>
        <taxon>Candidatus Gribaldobacteria</taxon>
    </lineage>
</organism>
<evidence type="ECO:0000256" key="3">
    <source>
        <dbReference type="ARBA" id="ARBA00023015"/>
    </source>
</evidence>
<dbReference type="SUPFAM" id="SSF46557">
    <property type="entry name" value="GreA transcript cleavage protein, N-terminal domain"/>
    <property type="match status" value="1"/>
</dbReference>
<evidence type="ECO:0000256" key="6">
    <source>
        <dbReference type="ARBA" id="ARBA00024916"/>
    </source>
</evidence>
<dbReference type="InterPro" id="IPR001437">
    <property type="entry name" value="Tscrpt_elong_fac_GreA/B_C"/>
</dbReference>
<keyword evidence="5 8" id="KW-0804">Transcription</keyword>
<evidence type="ECO:0000256" key="4">
    <source>
        <dbReference type="ARBA" id="ARBA00023125"/>
    </source>
</evidence>
<dbReference type="InterPro" id="IPR018151">
    <property type="entry name" value="TF_GreA/GreB_CS"/>
</dbReference>
<evidence type="ECO:0000256" key="9">
    <source>
        <dbReference type="RuleBase" id="RU000556"/>
    </source>
</evidence>
<evidence type="ECO:0000259" key="10">
    <source>
        <dbReference type="Pfam" id="PF01272"/>
    </source>
</evidence>
<evidence type="ECO:0000256" key="1">
    <source>
        <dbReference type="ARBA" id="ARBA00008213"/>
    </source>
</evidence>
<dbReference type="InterPro" id="IPR006359">
    <property type="entry name" value="Tscrpt_elong_fac_GreA"/>
</dbReference>
<keyword evidence="4 8" id="KW-0238">DNA-binding</keyword>
<accession>A0A2M7DDL3</accession>
<dbReference type="InterPro" id="IPR036953">
    <property type="entry name" value="GreA/GreB_C_sf"/>
</dbReference>
<dbReference type="GO" id="GO:0032784">
    <property type="term" value="P:regulation of DNA-templated transcription elongation"/>
    <property type="evidence" value="ECO:0007669"/>
    <property type="project" value="UniProtKB-UniRule"/>
</dbReference>
<dbReference type="Pfam" id="PF03449">
    <property type="entry name" value="GreA_GreB_N"/>
    <property type="match status" value="1"/>
</dbReference>
<dbReference type="AlphaFoldDB" id="A0A2M7DDL3"/>
<gene>
    <name evidence="8" type="primary">greA</name>
    <name evidence="12" type="ORF">COS21_02610</name>
</gene>
<evidence type="ECO:0000256" key="7">
    <source>
        <dbReference type="ARBA" id="ARBA00030776"/>
    </source>
</evidence>
<evidence type="ECO:0000313" key="12">
    <source>
        <dbReference type="EMBL" id="PIV46947.1"/>
    </source>
</evidence>
<proteinExistence type="inferred from homology"/>
<dbReference type="PIRSF" id="PIRSF006092">
    <property type="entry name" value="GreA_GreB"/>
    <property type="match status" value="1"/>
</dbReference>
<evidence type="ECO:0000259" key="11">
    <source>
        <dbReference type="Pfam" id="PF03449"/>
    </source>
</evidence>
<dbReference type="Proteomes" id="UP000229030">
    <property type="component" value="Unassembled WGS sequence"/>
</dbReference>
<dbReference type="PANTHER" id="PTHR30437">
    <property type="entry name" value="TRANSCRIPTION ELONGATION FACTOR GREA"/>
    <property type="match status" value="1"/>
</dbReference>
<dbReference type="PROSITE" id="PS00829">
    <property type="entry name" value="GREAB_1"/>
    <property type="match status" value="1"/>
</dbReference>
<dbReference type="Gene3D" id="3.10.50.30">
    <property type="entry name" value="Transcription elongation factor, GreA/GreB, C-terminal domain"/>
    <property type="match status" value="1"/>
</dbReference>
<dbReference type="PROSITE" id="PS00830">
    <property type="entry name" value="GREAB_2"/>
    <property type="match status" value="1"/>
</dbReference>
<dbReference type="EMBL" id="PETV01000071">
    <property type="protein sequence ID" value="PIV46947.1"/>
    <property type="molecule type" value="Genomic_DNA"/>
</dbReference>
<protein>
    <recommendedName>
        <fullName evidence="2 8">Transcription elongation factor GreA</fullName>
    </recommendedName>
    <alternativeName>
        <fullName evidence="7 8">Transcript cleavage factor GreA</fullName>
    </alternativeName>
</protein>
<dbReference type="NCBIfam" id="TIGR01462">
    <property type="entry name" value="greA"/>
    <property type="match status" value="1"/>
</dbReference>
<keyword evidence="12" id="KW-0251">Elongation factor</keyword>
<name>A0A2M7DDL3_9BACT</name>
<dbReference type="Pfam" id="PF01272">
    <property type="entry name" value="GreA_GreB"/>
    <property type="match status" value="1"/>
</dbReference>
<feature type="domain" description="Transcription elongation factor GreA/GreB N-terminal" evidence="11">
    <location>
        <begin position="4"/>
        <end position="73"/>
    </location>
</feature>
<dbReference type="GO" id="GO:0003677">
    <property type="term" value="F:DNA binding"/>
    <property type="evidence" value="ECO:0007669"/>
    <property type="project" value="UniProtKB-UniRule"/>
</dbReference>
<evidence type="ECO:0000256" key="2">
    <source>
        <dbReference type="ARBA" id="ARBA00013729"/>
    </source>
</evidence>
<dbReference type="InterPro" id="IPR022691">
    <property type="entry name" value="Tscrpt_elong_fac_GreA/B_N"/>
</dbReference>
<comment type="function">
    <text evidence="6 8 9">Necessary for efficient RNA polymerase transcription elongation past template-encoded arresting sites. The arresting sites in DNA have the property of trapping a certain fraction of elongating RNA polymerases that pass through, resulting in locked ternary complexes. Cleavage of the nascent transcript by cleavage factors such as GreA or GreB allows the resumption of elongation from the new 3'terminus. GreA releases sequences of 2 to 3 nucleotides.</text>
</comment>
<dbReference type="InterPro" id="IPR036805">
    <property type="entry name" value="Tscrpt_elong_fac_GreA/B_N_sf"/>
</dbReference>
<comment type="caution">
    <text evidence="12">The sequence shown here is derived from an EMBL/GenBank/DDBJ whole genome shotgun (WGS) entry which is preliminary data.</text>
</comment>
<dbReference type="GO" id="GO:0006354">
    <property type="term" value="P:DNA-templated transcription elongation"/>
    <property type="evidence" value="ECO:0007669"/>
    <property type="project" value="TreeGrafter"/>
</dbReference>
<dbReference type="GO" id="GO:0070063">
    <property type="term" value="F:RNA polymerase binding"/>
    <property type="evidence" value="ECO:0007669"/>
    <property type="project" value="InterPro"/>
</dbReference>
<dbReference type="Gene3D" id="1.10.287.180">
    <property type="entry name" value="Transcription elongation factor, GreA/GreB, N-terminal domain"/>
    <property type="match status" value="1"/>
</dbReference>
<dbReference type="PANTHER" id="PTHR30437:SF4">
    <property type="entry name" value="TRANSCRIPTION ELONGATION FACTOR GREA"/>
    <property type="match status" value="1"/>
</dbReference>
<dbReference type="SUPFAM" id="SSF54534">
    <property type="entry name" value="FKBP-like"/>
    <property type="match status" value="1"/>
</dbReference>
<dbReference type="InterPro" id="IPR028624">
    <property type="entry name" value="Tscrpt_elong_fac_GreA/B"/>
</dbReference>
<feature type="domain" description="Transcription elongation factor GreA/GreB C-terminal" evidence="10">
    <location>
        <begin position="80"/>
        <end position="151"/>
    </location>
</feature>
<sequence length="151" mass="16810">MIEYLTAQGLEKLKKELDYLKNVKQREIAAQLHTAAAFGDLSENAAYHQGKEALSFMRGRIDELEKIIKSAKIISSQKNSNKVEIGSTIVVQADKETETICLVAPSESDFLAGKISYQSPLGQALLGRLKGEEVEIECPNKKIKYKILEIK</sequence>
<dbReference type="FunFam" id="1.10.287.180:FF:000001">
    <property type="entry name" value="Transcription elongation factor GreA"/>
    <property type="match status" value="1"/>
</dbReference>
<evidence type="ECO:0000256" key="8">
    <source>
        <dbReference type="HAMAP-Rule" id="MF_00105"/>
    </source>
</evidence>
<dbReference type="InterPro" id="IPR023459">
    <property type="entry name" value="Tscrpt_elong_fac_GreA/B_fam"/>
</dbReference>
<evidence type="ECO:0000313" key="13">
    <source>
        <dbReference type="Proteomes" id="UP000229030"/>
    </source>
</evidence>
<dbReference type="GO" id="GO:0003746">
    <property type="term" value="F:translation elongation factor activity"/>
    <property type="evidence" value="ECO:0007669"/>
    <property type="project" value="UniProtKB-KW"/>
</dbReference>
<evidence type="ECO:0000256" key="5">
    <source>
        <dbReference type="ARBA" id="ARBA00023163"/>
    </source>
</evidence>
<reference evidence="13" key="1">
    <citation type="submission" date="2017-09" db="EMBL/GenBank/DDBJ databases">
        <title>Depth-based differentiation of microbial function through sediment-hosted aquifers and enrichment of novel symbionts in the deep terrestrial subsurface.</title>
        <authorList>
            <person name="Probst A.J."/>
            <person name="Ladd B."/>
            <person name="Jarett J.K."/>
            <person name="Geller-Mcgrath D.E."/>
            <person name="Sieber C.M.K."/>
            <person name="Emerson J.B."/>
            <person name="Anantharaman K."/>
            <person name="Thomas B.C."/>
            <person name="Malmstrom R."/>
            <person name="Stieglmeier M."/>
            <person name="Klingl A."/>
            <person name="Woyke T."/>
            <person name="Ryan C.M."/>
            <person name="Banfield J.F."/>
        </authorList>
    </citation>
    <scope>NUCLEOTIDE SEQUENCE [LARGE SCALE GENOMIC DNA]</scope>
</reference>
<keyword evidence="12" id="KW-0648">Protein biosynthesis</keyword>
<keyword evidence="3 8" id="KW-0805">Transcription regulation</keyword>